<dbReference type="Pfam" id="PF00440">
    <property type="entry name" value="TetR_N"/>
    <property type="match status" value="1"/>
</dbReference>
<keyword evidence="1 2" id="KW-0238">DNA-binding</keyword>
<evidence type="ECO:0000259" key="4">
    <source>
        <dbReference type="PROSITE" id="PS50977"/>
    </source>
</evidence>
<dbReference type="RefSeq" id="WP_344336516.1">
    <property type="nucleotide sequence ID" value="NZ_BAAAPZ010000004.1"/>
</dbReference>
<dbReference type="PANTHER" id="PTHR30055">
    <property type="entry name" value="HTH-TYPE TRANSCRIPTIONAL REGULATOR RUTR"/>
    <property type="match status" value="1"/>
</dbReference>
<gene>
    <name evidence="5" type="primary">raaS</name>
    <name evidence="5" type="ORF">GCM10009823_13790</name>
</gene>
<evidence type="ECO:0000256" key="2">
    <source>
        <dbReference type="PROSITE-ProRule" id="PRU00335"/>
    </source>
</evidence>
<dbReference type="PROSITE" id="PS50977">
    <property type="entry name" value="HTH_TETR_2"/>
    <property type="match status" value="1"/>
</dbReference>
<feature type="DNA-binding region" description="H-T-H motif" evidence="2">
    <location>
        <begin position="34"/>
        <end position="53"/>
    </location>
</feature>
<proteinExistence type="predicted"/>
<accession>A0ABP5I9H1</accession>
<name>A0ABP5I9H1_9MICO</name>
<evidence type="ECO:0000256" key="3">
    <source>
        <dbReference type="SAM" id="MobiDB-lite"/>
    </source>
</evidence>
<dbReference type="Proteomes" id="UP001500984">
    <property type="component" value="Unassembled WGS sequence"/>
</dbReference>
<dbReference type="InterPro" id="IPR041484">
    <property type="entry name" value="TetR_C_25"/>
</dbReference>
<dbReference type="EMBL" id="BAAAPZ010000004">
    <property type="protein sequence ID" value="GAA2094662.1"/>
    <property type="molecule type" value="Genomic_DNA"/>
</dbReference>
<dbReference type="SUPFAM" id="SSF46689">
    <property type="entry name" value="Homeodomain-like"/>
    <property type="match status" value="1"/>
</dbReference>
<dbReference type="InterPro" id="IPR001647">
    <property type="entry name" value="HTH_TetR"/>
</dbReference>
<protein>
    <submittedName>
        <fullName evidence="5">Transcriptional regulator RaaS</fullName>
    </submittedName>
</protein>
<dbReference type="InterPro" id="IPR009057">
    <property type="entry name" value="Homeodomain-like_sf"/>
</dbReference>
<dbReference type="Gene3D" id="1.10.357.10">
    <property type="entry name" value="Tetracycline Repressor, domain 2"/>
    <property type="match status" value="1"/>
</dbReference>
<feature type="compositionally biased region" description="Basic and acidic residues" evidence="3">
    <location>
        <begin position="223"/>
        <end position="245"/>
    </location>
</feature>
<evidence type="ECO:0000256" key="1">
    <source>
        <dbReference type="ARBA" id="ARBA00023125"/>
    </source>
</evidence>
<sequence>MAEQRWTRPEASAAERIRDAAIDLYGRHGFDAVTLKDIAAAAEVSPSLVIHHFTSTAGLRRACDLHVTEQVRKGKEDTMQKGVLPRNYVLDLMRTSKPLLLYLFRAFAAGGEATDALFDQLVEDAVEYTDQAERMGLVSPSADPHRRAVHLLLQGFGSLLLHRQFQRHLGIDPLEGPLEDLGAYLAGAMEIYTRPLLNIRAYHNLMDPRPAAGAPTHPTTQRTSHEENRQDTHSHEETTRKGKEP</sequence>
<evidence type="ECO:0000313" key="5">
    <source>
        <dbReference type="EMBL" id="GAA2094662.1"/>
    </source>
</evidence>
<comment type="caution">
    <text evidence="5">The sequence shown here is derived from an EMBL/GenBank/DDBJ whole genome shotgun (WGS) entry which is preliminary data.</text>
</comment>
<dbReference type="PANTHER" id="PTHR30055:SF146">
    <property type="entry name" value="HTH-TYPE TRANSCRIPTIONAL DUAL REGULATOR CECR"/>
    <property type="match status" value="1"/>
</dbReference>
<feature type="region of interest" description="Disordered" evidence="3">
    <location>
        <begin position="208"/>
        <end position="245"/>
    </location>
</feature>
<keyword evidence="6" id="KW-1185">Reference proteome</keyword>
<organism evidence="5 6">
    <name type="scientific">Brevibacterium salitolerans</name>
    <dbReference type="NCBI Taxonomy" id="1403566"/>
    <lineage>
        <taxon>Bacteria</taxon>
        <taxon>Bacillati</taxon>
        <taxon>Actinomycetota</taxon>
        <taxon>Actinomycetes</taxon>
        <taxon>Micrococcales</taxon>
        <taxon>Brevibacteriaceae</taxon>
        <taxon>Brevibacterium</taxon>
    </lineage>
</organism>
<dbReference type="InterPro" id="IPR050109">
    <property type="entry name" value="HTH-type_TetR-like_transc_reg"/>
</dbReference>
<dbReference type="Pfam" id="PF17933">
    <property type="entry name" value="TetR_C_25"/>
    <property type="match status" value="1"/>
</dbReference>
<reference evidence="6" key="1">
    <citation type="journal article" date="2019" name="Int. J. Syst. Evol. Microbiol.">
        <title>The Global Catalogue of Microorganisms (GCM) 10K type strain sequencing project: providing services to taxonomists for standard genome sequencing and annotation.</title>
        <authorList>
            <consortium name="The Broad Institute Genomics Platform"/>
            <consortium name="The Broad Institute Genome Sequencing Center for Infectious Disease"/>
            <person name="Wu L."/>
            <person name="Ma J."/>
        </authorList>
    </citation>
    <scope>NUCLEOTIDE SEQUENCE [LARGE SCALE GENOMIC DNA]</scope>
    <source>
        <strain evidence="6">JCM 15900</strain>
    </source>
</reference>
<feature type="domain" description="HTH tetR-type" evidence="4">
    <location>
        <begin position="11"/>
        <end position="71"/>
    </location>
</feature>
<evidence type="ECO:0000313" key="6">
    <source>
        <dbReference type="Proteomes" id="UP001500984"/>
    </source>
</evidence>